<dbReference type="AlphaFoldDB" id="A0A8J3MYM7"/>
<feature type="transmembrane region" description="Helical" evidence="1">
    <location>
        <begin position="20"/>
        <end position="45"/>
    </location>
</feature>
<dbReference type="EMBL" id="BNJF01000010">
    <property type="protein sequence ID" value="GHO50983.1"/>
    <property type="molecule type" value="Genomic_DNA"/>
</dbReference>
<protein>
    <submittedName>
        <fullName evidence="2">Uncharacterized protein</fullName>
    </submittedName>
</protein>
<gene>
    <name evidence="2" type="ORF">KSX_91460</name>
</gene>
<keyword evidence="3" id="KW-1185">Reference proteome</keyword>
<dbReference type="RefSeq" id="WP_220199932.1">
    <property type="nucleotide sequence ID" value="NZ_BNJF01000010.1"/>
</dbReference>
<sequence>MTIIMGPRGTARGGYGLVRVFALFITTYTGRIIGSLLIAIAGIVWGLQSHSVSYAHAPQGLYNITLVPEESRYYIRCVDCPSPHFYLVNTGDFKQFVNFEHSAYLDEMTYRSDSCKDITFEGNKGCGYSMTYLVLRDNSGKLTSYETQEHQDHPDDYYDNRWLLGGPIMLVGVALLIVSLWMLIADKRKYRVTAAA</sequence>
<accession>A0A8J3MYM7</accession>
<reference evidence="2" key="1">
    <citation type="submission" date="2020-10" db="EMBL/GenBank/DDBJ databases">
        <title>Taxonomic study of unclassified bacteria belonging to the class Ktedonobacteria.</title>
        <authorList>
            <person name="Yabe S."/>
            <person name="Wang C.M."/>
            <person name="Zheng Y."/>
            <person name="Sakai Y."/>
            <person name="Cavaletti L."/>
            <person name="Monciardini P."/>
            <person name="Donadio S."/>
        </authorList>
    </citation>
    <scope>NUCLEOTIDE SEQUENCE</scope>
    <source>
        <strain evidence="2">SOSP1-1</strain>
    </source>
</reference>
<evidence type="ECO:0000313" key="2">
    <source>
        <dbReference type="EMBL" id="GHO50983.1"/>
    </source>
</evidence>
<keyword evidence="1" id="KW-1133">Transmembrane helix</keyword>
<keyword evidence="1" id="KW-0812">Transmembrane</keyword>
<keyword evidence="1" id="KW-0472">Membrane</keyword>
<comment type="caution">
    <text evidence="2">The sequence shown here is derived from an EMBL/GenBank/DDBJ whole genome shotgun (WGS) entry which is preliminary data.</text>
</comment>
<proteinExistence type="predicted"/>
<name>A0A8J3MYM7_9CHLR</name>
<evidence type="ECO:0000256" key="1">
    <source>
        <dbReference type="SAM" id="Phobius"/>
    </source>
</evidence>
<dbReference type="Proteomes" id="UP000612362">
    <property type="component" value="Unassembled WGS sequence"/>
</dbReference>
<organism evidence="2 3">
    <name type="scientific">Ktedonospora formicarum</name>
    <dbReference type="NCBI Taxonomy" id="2778364"/>
    <lineage>
        <taxon>Bacteria</taxon>
        <taxon>Bacillati</taxon>
        <taxon>Chloroflexota</taxon>
        <taxon>Ktedonobacteria</taxon>
        <taxon>Ktedonobacterales</taxon>
        <taxon>Ktedonobacteraceae</taxon>
        <taxon>Ktedonospora</taxon>
    </lineage>
</organism>
<evidence type="ECO:0000313" key="3">
    <source>
        <dbReference type="Proteomes" id="UP000612362"/>
    </source>
</evidence>
<feature type="transmembrane region" description="Helical" evidence="1">
    <location>
        <begin position="162"/>
        <end position="184"/>
    </location>
</feature>